<feature type="region of interest" description="Disordered" evidence="1">
    <location>
        <begin position="1"/>
        <end position="28"/>
    </location>
</feature>
<dbReference type="AlphaFoldDB" id="A0A085LWG5"/>
<dbReference type="EMBL" id="KL363274">
    <property type="protein sequence ID" value="KFD49311.1"/>
    <property type="molecule type" value="Genomic_DNA"/>
</dbReference>
<evidence type="ECO:0000313" key="4">
    <source>
        <dbReference type="Proteomes" id="UP000030764"/>
    </source>
</evidence>
<dbReference type="Proteomes" id="UP000030764">
    <property type="component" value="Unassembled WGS sequence"/>
</dbReference>
<name>A0A085LWG5_9BILA</name>
<gene>
    <name evidence="3" type="ORF">M513_09863</name>
    <name evidence="2" type="ORF">M513_13083</name>
</gene>
<sequence>MPSFNIRQDGPIAGNKIWHSSRQRRPKN</sequence>
<evidence type="ECO:0000313" key="2">
    <source>
        <dbReference type="EMBL" id="KFD46043.1"/>
    </source>
</evidence>
<protein>
    <submittedName>
        <fullName evidence="3">Uncharacterized protein</fullName>
    </submittedName>
</protein>
<accession>A0A085LWG5</accession>
<dbReference type="EMBL" id="KL363399">
    <property type="protein sequence ID" value="KFD46043.1"/>
    <property type="molecule type" value="Genomic_DNA"/>
</dbReference>
<feature type="compositionally biased region" description="Basic residues" evidence="1">
    <location>
        <begin position="19"/>
        <end position="28"/>
    </location>
</feature>
<evidence type="ECO:0000313" key="3">
    <source>
        <dbReference type="EMBL" id="KFD49311.1"/>
    </source>
</evidence>
<keyword evidence="4" id="KW-1185">Reference proteome</keyword>
<organism evidence="3 4">
    <name type="scientific">Trichuris suis</name>
    <name type="common">pig whipworm</name>
    <dbReference type="NCBI Taxonomy" id="68888"/>
    <lineage>
        <taxon>Eukaryota</taxon>
        <taxon>Metazoa</taxon>
        <taxon>Ecdysozoa</taxon>
        <taxon>Nematoda</taxon>
        <taxon>Enoplea</taxon>
        <taxon>Dorylaimia</taxon>
        <taxon>Trichinellida</taxon>
        <taxon>Trichuridae</taxon>
        <taxon>Trichuris</taxon>
    </lineage>
</organism>
<evidence type="ECO:0000256" key="1">
    <source>
        <dbReference type="SAM" id="MobiDB-lite"/>
    </source>
</evidence>
<proteinExistence type="predicted"/>
<reference evidence="3 4" key="1">
    <citation type="journal article" date="2014" name="Nat. Genet.">
        <title>Genome and transcriptome of the porcine whipworm Trichuris suis.</title>
        <authorList>
            <person name="Jex A.R."/>
            <person name="Nejsum P."/>
            <person name="Schwarz E.M."/>
            <person name="Hu L."/>
            <person name="Young N.D."/>
            <person name="Hall R.S."/>
            <person name="Korhonen P.K."/>
            <person name="Liao S."/>
            <person name="Thamsborg S."/>
            <person name="Xia J."/>
            <person name="Xu P."/>
            <person name="Wang S."/>
            <person name="Scheerlinck J.P."/>
            <person name="Hofmann A."/>
            <person name="Sternberg P.W."/>
            <person name="Wang J."/>
            <person name="Gasser R.B."/>
        </authorList>
    </citation>
    <scope>NUCLEOTIDE SEQUENCE [LARGE SCALE GENOMIC DNA]</scope>
    <source>
        <strain evidence="3">DCEP-RM93M</strain>
    </source>
</reference>